<name>A0ABW6IJD4_9CYAN</name>
<dbReference type="RefSeq" id="WP_377967900.1">
    <property type="nucleotide sequence ID" value="NZ_JBHZOL010000105.1"/>
</dbReference>
<protein>
    <submittedName>
        <fullName evidence="1">Uncharacterized protein</fullName>
    </submittedName>
</protein>
<comment type="caution">
    <text evidence="1">The sequence shown here is derived from an EMBL/GenBank/DDBJ whole genome shotgun (WGS) entry which is preliminary data.</text>
</comment>
<keyword evidence="2" id="KW-1185">Reference proteome</keyword>
<gene>
    <name evidence="1" type="ORF">ACFVKH_18655</name>
</gene>
<sequence>MWDIADVTCANASLELLVRHALSWGELSPGAEQAIVRLTRDRPLSDRETKLLALLQDAIAAGVIQRLAVAKLPQEEFIAACA</sequence>
<evidence type="ECO:0000313" key="1">
    <source>
        <dbReference type="EMBL" id="MFE4108308.1"/>
    </source>
</evidence>
<organism evidence="1 2">
    <name type="scientific">Almyronema epifaneia S1</name>
    <dbReference type="NCBI Taxonomy" id="2991925"/>
    <lineage>
        <taxon>Bacteria</taxon>
        <taxon>Bacillati</taxon>
        <taxon>Cyanobacteriota</taxon>
        <taxon>Cyanophyceae</taxon>
        <taxon>Nodosilineales</taxon>
        <taxon>Nodosilineaceae</taxon>
        <taxon>Almyronema</taxon>
        <taxon>Almyronema epifaneia</taxon>
    </lineage>
</organism>
<proteinExistence type="predicted"/>
<evidence type="ECO:0000313" key="2">
    <source>
        <dbReference type="Proteomes" id="UP001600165"/>
    </source>
</evidence>
<accession>A0ABW6IJD4</accession>
<dbReference type="EMBL" id="JBHZOL010000105">
    <property type="protein sequence ID" value="MFE4108308.1"/>
    <property type="molecule type" value="Genomic_DNA"/>
</dbReference>
<dbReference type="Proteomes" id="UP001600165">
    <property type="component" value="Unassembled WGS sequence"/>
</dbReference>
<reference evidence="1 2" key="1">
    <citation type="submission" date="2024-10" db="EMBL/GenBank/DDBJ databases">
        <authorList>
            <person name="Ratan Roy A."/>
            <person name="Morales Sandoval P.H."/>
            <person name="De Los Santos Villalobos S."/>
            <person name="Chakraborty S."/>
            <person name="Mukherjee J."/>
        </authorList>
    </citation>
    <scope>NUCLEOTIDE SEQUENCE [LARGE SCALE GENOMIC DNA]</scope>
    <source>
        <strain evidence="1 2">S1</strain>
    </source>
</reference>